<feature type="compositionally biased region" description="Low complexity" evidence="1">
    <location>
        <begin position="400"/>
        <end position="411"/>
    </location>
</feature>
<dbReference type="AlphaFoldDB" id="A0A8T2IK29"/>
<evidence type="ECO:0000256" key="2">
    <source>
        <dbReference type="SAM" id="Phobius"/>
    </source>
</evidence>
<protein>
    <recommendedName>
        <fullName evidence="3">LTD domain-containing protein</fullName>
    </recommendedName>
</protein>
<dbReference type="PANTHER" id="PTHR37397:SF1">
    <property type="entry name" value="LTD DOMAIN-CONTAINING PROTEIN"/>
    <property type="match status" value="1"/>
</dbReference>
<gene>
    <name evidence="4" type="ORF">GDO86_017447</name>
</gene>
<keyword evidence="5" id="KW-1185">Reference proteome</keyword>
<dbReference type="OrthoDB" id="10069759at2759"/>
<evidence type="ECO:0000256" key="1">
    <source>
        <dbReference type="SAM" id="MobiDB-lite"/>
    </source>
</evidence>
<organism evidence="4 5">
    <name type="scientific">Hymenochirus boettgeri</name>
    <name type="common">Congo dwarf clawed frog</name>
    <dbReference type="NCBI Taxonomy" id="247094"/>
    <lineage>
        <taxon>Eukaryota</taxon>
        <taxon>Metazoa</taxon>
        <taxon>Chordata</taxon>
        <taxon>Craniata</taxon>
        <taxon>Vertebrata</taxon>
        <taxon>Euteleostomi</taxon>
        <taxon>Amphibia</taxon>
        <taxon>Batrachia</taxon>
        <taxon>Anura</taxon>
        <taxon>Pipoidea</taxon>
        <taxon>Pipidae</taxon>
        <taxon>Pipinae</taxon>
        <taxon>Hymenochirus</taxon>
    </lineage>
</organism>
<reference evidence="4" key="1">
    <citation type="thesis" date="2020" institute="ProQuest LLC" country="789 East Eisenhower Parkway, Ann Arbor, MI, USA">
        <title>Comparative Genomics and Chromosome Evolution.</title>
        <authorList>
            <person name="Mudd A.B."/>
        </authorList>
    </citation>
    <scope>NUCLEOTIDE SEQUENCE</scope>
    <source>
        <strain evidence="4">Female2</strain>
        <tissue evidence="4">Blood</tissue>
    </source>
</reference>
<keyword evidence="2" id="KW-0472">Membrane</keyword>
<comment type="caution">
    <text evidence="4">The sequence shown here is derived from an EMBL/GenBank/DDBJ whole genome shotgun (WGS) entry which is preliminary data.</text>
</comment>
<feature type="region of interest" description="Disordered" evidence="1">
    <location>
        <begin position="392"/>
        <end position="411"/>
    </location>
</feature>
<keyword evidence="2" id="KW-0812">Transmembrane</keyword>
<dbReference type="PROSITE" id="PS51841">
    <property type="entry name" value="LTD"/>
    <property type="match status" value="1"/>
</dbReference>
<evidence type="ECO:0000313" key="4">
    <source>
        <dbReference type="EMBL" id="KAG8433159.1"/>
    </source>
</evidence>
<dbReference type="InterPro" id="IPR001322">
    <property type="entry name" value="Lamin_tail_dom"/>
</dbReference>
<evidence type="ECO:0000313" key="5">
    <source>
        <dbReference type="Proteomes" id="UP000812440"/>
    </source>
</evidence>
<name>A0A8T2IK29_9PIPI</name>
<keyword evidence="2" id="KW-1133">Transmembrane helix</keyword>
<dbReference type="PANTHER" id="PTHR37397">
    <property type="entry name" value="SI:CH211-183D21.1"/>
    <property type="match status" value="1"/>
</dbReference>
<feature type="transmembrane region" description="Helical" evidence="2">
    <location>
        <begin position="912"/>
        <end position="935"/>
    </location>
</feature>
<dbReference type="EMBL" id="JAACNH010000009">
    <property type="protein sequence ID" value="KAG8433159.1"/>
    <property type="molecule type" value="Genomic_DNA"/>
</dbReference>
<feature type="domain" description="LTD" evidence="3">
    <location>
        <begin position="399"/>
        <end position="532"/>
    </location>
</feature>
<accession>A0A8T2IK29</accession>
<sequence length="958" mass="105320">MGFFLIGSIGVNPRPSIILQPNTIQNGPDAIVLYFGKGPYRESMRVTREGLVDALVHKAKGTDQADVLQSVLTPGLEAFMEDASFHPSDESIGRCLELDGTWSFQMTHISPGSPNFCRGFPEIVISEIPSPLAQDLFIEIQGPPNTLLSGLVLAFISGEDQEVYYSTDIRGQTDRNGLYLLESEKYQNRAQQTLPDSVHLISKGAAAVALYLGKSSQILPKSPVPTSGLVDVFVYINNESLVSQPLHELAMGHPIIYWHSRDGNISASRCNRLGGTPNSFQLGPSTPGQINDCDLDITQSKDKLCLRISDCSILEGDQALSHFVASLAQTIKVHCQCNVSAESFTDISLDCKSNLLILHTPENFTLNRKTLEGTITISGRNTTVEPTCFVSTTTSKNAGPSSEAPPASAAPDLLINEVNPNTPGSAEDTEYVELYSPRGISFSLDGYWLVFYNGKNNLAYLTLELKNNRTDNRGYFLVGSNILKPQPHILLPFNTIQNGADAVALYYRPGKGYRKNMELTSDGLVDAIIYASTANDDAKRLLKILAPGQDVVHEDEKFLVEDESLSRCHGHIALNQASFQVTKITPLAENDCRAVLPTRTFTTPVTSSRPVPTFHPVTVVLSEVGLSRGPELYDFIELKGLPGAKLLEHTVVLYSMDGKVYDRFKLQGLLGKNGIYVISDNDTLSDQLLPSLSHPNPFNIQALALYRGTPDNFPVGSSVTLNNLLDAVVYTWENGADSNSMRNLSKDKITLHGDQRVFSISRCPYPKAAFKSLLLPVLHPSPGLENLCPSSVTSLKLDFCIKNASLNCSEWEPMEQNTLDSLKTTLSLSVEHHCSCSTPPSYIQDVQLTCTQTKLSISASIMSYHIDKHLIESWNTDLLMHPLPFTLQERGAVGSFTTCLIPEKVQGSFKTWHMSVLFVLLVLVLCAVVGVVLYLQKRRPQNYTSIEMNPHQELTSDY</sequence>
<proteinExistence type="predicted"/>
<dbReference type="Proteomes" id="UP000812440">
    <property type="component" value="Chromosome 9"/>
</dbReference>
<evidence type="ECO:0000259" key="3">
    <source>
        <dbReference type="PROSITE" id="PS51841"/>
    </source>
</evidence>